<dbReference type="RefSeq" id="WP_100426256.1">
    <property type="nucleotide sequence ID" value="NZ_PGEX01000001.1"/>
</dbReference>
<organism evidence="1 2">
    <name type="scientific">Hallerella succinigenes</name>
    <dbReference type="NCBI Taxonomy" id="1896222"/>
    <lineage>
        <taxon>Bacteria</taxon>
        <taxon>Pseudomonadati</taxon>
        <taxon>Fibrobacterota</taxon>
        <taxon>Fibrobacteria</taxon>
        <taxon>Fibrobacterales</taxon>
        <taxon>Fibrobacteraceae</taxon>
        <taxon>Hallerella</taxon>
    </lineage>
</organism>
<comment type="caution">
    <text evidence="1">The sequence shown here is derived from an EMBL/GenBank/DDBJ whole genome shotgun (WGS) entry which is preliminary data.</text>
</comment>
<evidence type="ECO:0000313" key="2">
    <source>
        <dbReference type="Proteomes" id="UP000231134"/>
    </source>
</evidence>
<protein>
    <submittedName>
        <fullName evidence="1">Uncharacterized protein</fullName>
    </submittedName>
</protein>
<gene>
    <name evidence="1" type="ORF">BGX16_2426</name>
</gene>
<dbReference type="Proteomes" id="UP000231134">
    <property type="component" value="Unassembled WGS sequence"/>
</dbReference>
<evidence type="ECO:0000313" key="1">
    <source>
        <dbReference type="EMBL" id="PJJ42400.1"/>
    </source>
</evidence>
<sequence length="326" mass="34811">MAENITTLLEKPDAENVQGSDYLYLVQGSGSKRDRKIKLEALFASDPAHTLVVDEQDDFKKRYLAPAFFRGSDSGNFDIFFSASDITRDGAKVRVIGAFIGIEKVTTNKLANDAVTNAKIAMHAVSNGSLADKSVSTEKIIDGNVTTAKIADDAVTPEKIDETGDYTVKSMTVKTSLDAVVLKGNVSTDNIYPKTVGQNIIVNGGFTIAMDVSAKSVATEKISCSKLSMKDNGMAYAPALPYFVDTAYYYDGDLSRYCAGAPSGGRVTFVNATGSNQTYHFNGGANGKSGYFTLKDGHAVDLLVFEAQSSTQVSLVPIGIDFSTVD</sequence>
<dbReference type="AlphaFoldDB" id="A0A2M9A9M8"/>
<keyword evidence="2" id="KW-1185">Reference proteome</keyword>
<dbReference type="EMBL" id="PGEX01000001">
    <property type="protein sequence ID" value="PJJ42400.1"/>
    <property type="molecule type" value="Genomic_DNA"/>
</dbReference>
<accession>A0A2M9A9M8</accession>
<dbReference type="OrthoDB" id="10005087at2"/>
<name>A0A2M9A9M8_9BACT</name>
<proteinExistence type="predicted"/>
<reference evidence="1 2" key="1">
    <citation type="submission" date="2017-11" db="EMBL/GenBank/DDBJ databases">
        <title>Animal gut microbial communities from fecal samples from Wisconsin, USA.</title>
        <authorList>
            <person name="Neumann A."/>
        </authorList>
    </citation>
    <scope>NUCLEOTIDE SEQUENCE [LARGE SCALE GENOMIC DNA]</scope>
    <source>
        <strain evidence="1 2">UWS3</strain>
    </source>
</reference>